<dbReference type="Ensembl" id="ENSPMAT00000001501.1">
    <property type="protein sequence ID" value="ENSPMAP00000001494.1"/>
    <property type="gene ID" value="ENSPMAG00000001361.1"/>
</dbReference>
<evidence type="ECO:0000256" key="2">
    <source>
        <dbReference type="SAM" id="MobiDB-lite"/>
    </source>
</evidence>
<protein>
    <submittedName>
        <fullName evidence="5">Family with sequence similarity 110 member B</fullName>
    </submittedName>
</protein>
<evidence type="ECO:0000259" key="4">
    <source>
        <dbReference type="Pfam" id="PF14161"/>
    </source>
</evidence>
<name>S4R8G3_PETMA</name>
<feature type="compositionally biased region" description="Polar residues" evidence="2">
    <location>
        <begin position="195"/>
        <end position="210"/>
    </location>
</feature>
<feature type="region of interest" description="Disordered" evidence="2">
    <location>
        <begin position="315"/>
        <end position="348"/>
    </location>
</feature>
<proteinExistence type="inferred from homology"/>
<dbReference type="Pfam" id="PF14161">
    <property type="entry name" value="FAM110_N"/>
    <property type="match status" value="1"/>
</dbReference>
<feature type="domain" description="Centrosome-associated FAM110 C-terminal" evidence="3">
    <location>
        <begin position="252"/>
        <end position="368"/>
    </location>
</feature>
<feature type="compositionally biased region" description="Polar residues" evidence="2">
    <location>
        <begin position="136"/>
        <end position="151"/>
    </location>
</feature>
<feature type="region of interest" description="Disordered" evidence="2">
    <location>
        <begin position="231"/>
        <end position="253"/>
    </location>
</feature>
<evidence type="ECO:0000256" key="1">
    <source>
        <dbReference type="ARBA" id="ARBA00010576"/>
    </source>
</evidence>
<reference evidence="5" key="1">
    <citation type="submission" date="2025-08" db="UniProtKB">
        <authorList>
            <consortium name="Ensembl"/>
        </authorList>
    </citation>
    <scope>IDENTIFICATION</scope>
</reference>
<dbReference type="AlphaFoldDB" id="S4R8G3"/>
<dbReference type="HOGENOM" id="CLU_050540_0_0_1"/>
<evidence type="ECO:0000259" key="3">
    <source>
        <dbReference type="Pfam" id="PF14160"/>
    </source>
</evidence>
<dbReference type="InterPro" id="IPR025739">
    <property type="entry name" value="FAM110_N"/>
</dbReference>
<comment type="similarity">
    <text evidence="1">Belongs to the FAM110 family.</text>
</comment>
<sequence length="368" mass="40214">MHTEVFQLEQPENQLMVPSPLPVRILNKGPEYFRQQNEFSNCGGLSARERLAADKYKYVKSCNGAPPSPTSDAKPVLSANSCALNCDNNNTSQAGCNGLVSLNNARNDWENSPRPTATLHRSGSKRQAAHMKERLSPSNSSAEIQAGNPGSNDEDQRSGSSPSTSPPLSPTSEAPKGPLSPVIIHTSSEDDDNQPKSPNSSSGGHLQDQPSPCYPPDLVDELGSVIRKLERSPRRVTSPPARLPPGAKSRAIYRSKSDLTARCSRSASDNERFFNFCGLEPEDIEAFAEGRMSWASPDGSNRGSFHFRSVSMVELEEPDAEEMSRRSEKDPNEDDEEDDGSANLPTTSVSIIERNARVIKWIYACRRA</sequence>
<evidence type="ECO:0000313" key="5">
    <source>
        <dbReference type="Ensembl" id="ENSPMAP00000001494.1"/>
    </source>
</evidence>
<dbReference type="Pfam" id="PF14160">
    <property type="entry name" value="FAM110_C"/>
    <property type="match status" value="1"/>
</dbReference>
<organism evidence="5">
    <name type="scientific">Petromyzon marinus</name>
    <name type="common">Sea lamprey</name>
    <dbReference type="NCBI Taxonomy" id="7757"/>
    <lineage>
        <taxon>Eukaryota</taxon>
        <taxon>Metazoa</taxon>
        <taxon>Chordata</taxon>
        <taxon>Craniata</taxon>
        <taxon>Vertebrata</taxon>
        <taxon>Cyclostomata</taxon>
        <taxon>Hyperoartia</taxon>
        <taxon>Petromyzontiformes</taxon>
        <taxon>Petromyzontidae</taxon>
        <taxon>Petromyzon</taxon>
    </lineage>
</organism>
<reference evidence="5" key="2">
    <citation type="submission" date="2025-09" db="UniProtKB">
        <authorList>
            <consortium name="Ensembl"/>
        </authorList>
    </citation>
    <scope>IDENTIFICATION</scope>
</reference>
<dbReference type="OMA" id="ARNDWEN"/>
<feature type="domain" description="Centrosome-associated FAM110 N-terminal" evidence="4">
    <location>
        <begin position="18"/>
        <end position="79"/>
    </location>
</feature>
<dbReference type="PANTHER" id="PTHR14758:SF1">
    <property type="entry name" value="CENTROSOME-ASSOCIATED FAM110 C-TERMINAL DOMAIN-CONTAINING PROTEIN"/>
    <property type="match status" value="1"/>
</dbReference>
<accession>S4R8G3</accession>
<feature type="region of interest" description="Disordered" evidence="2">
    <location>
        <begin position="107"/>
        <end position="219"/>
    </location>
</feature>
<dbReference type="PANTHER" id="PTHR14758">
    <property type="entry name" value="AGAP005440-PA"/>
    <property type="match status" value="1"/>
</dbReference>
<feature type="compositionally biased region" description="Acidic residues" evidence="2">
    <location>
        <begin position="331"/>
        <end position="340"/>
    </location>
</feature>
<dbReference type="InterPro" id="IPR025741">
    <property type="entry name" value="FAM110_C"/>
</dbReference>
<dbReference type="InterPro" id="IPR025740">
    <property type="entry name" value="FAM110"/>
</dbReference>
<dbReference type="GeneTree" id="ENSGT00950000183056"/>
<dbReference type="STRING" id="7757.ENSPMAP00000001494"/>